<evidence type="ECO:0000313" key="3">
    <source>
        <dbReference type="Proteomes" id="UP001595907"/>
    </source>
</evidence>
<gene>
    <name evidence="2" type="ORF">ACFOWM_04395</name>
</gene>
<keyword evidence="3" id="KW-1185">Reference proteome</keyword>
<feature type="transmembrane region" description="Helical" evidence="1">
    <location>
        <begin position="82"/>
        <end position="100"/>
    </location>
</feature>
<feature type="transmembrane region" description="Helical" evidence="1">
    <location>
        <begin position="158"/>
        <end position="174"/>
    </location>
</feature>
<comment type="caution">
    <text evidence="2">The sequence shown here is derived from an EMBL/GenBank/DDBJ whole genome shotgun (WGS) entry which is preliminary data.</text>
</comment>
<dbReference type="EMBL" id="JBHSCZ010000001">
    <property type="protein sequence ID" value="MFC4262101.1"/>
    <property type="molecule type" value="Genomic_DNA"/>
</dbReference>
<feature type="transmembrane region" description="Helical" evidence="1">
    <location>
        <begin position="204"/>
        <end position="227"/>
    </location>
</feature>
<feature type="transmembrane region" description="Helical" evidence="1">
    <location>
        <begin position="14"/>
        <end position="34"/>
    </location>
</feature>
<feature type="transmembrane region" description="Helical" evidence="1">
    <location>
        <begin position="55"/>
        <end position="76"/>
    </location>
</feature>
<reference evidence="3" key="1">
    <citation type="journal article" date="2019" name="Int. J. Syst. Evol. Microbiol.">
        <title>The Global Catalogue of Microorganisms (GCM) 10K type strain sequencing project: providing services to taxonomists for standard genome sequencing and annotation.</title>
        <authorList>
            <consortium name="The Broad Institute Genomics Platform"/>
            <consortium name="The Broad Institute Genome Sequencing Center for Infectious Disease"/>
            <person name="Wu L."/>
            <person name="Ma J."/>
        </authorList>
    </citation>
    <scope>NUCLEOTIDE SEQUENCE [LARGE SCALE GENOMIC DNA]</scope>
    <source>
        <strain evidence="3">CECT 8289</strain>
    </source>
</reference>
<name>A0ABV8QP86_9BACT</name>
<feature type="transmembrane region" description="Helical" evidence="1">
    <location>
        <begin position="299"/>
        <end position="317"/>
    </location>
</feature>
<accession>A0ABV8QP86</accession>
<dbReference type="Proteomes" id="UP001595907">
    <property type="component" value="Unassembled WGS sequence"/>
</dbReference>
<feature type="transmembrane region" description="Helical" evidence="1">
    <location>
        <begin position="349"/>
        <end position="371"/>
    </location>
</feature>
<feature type="transmembrane region" description="Helical" evidence="1">
    <location>
        <begin position="112"/>
        <end position="128"/>
    </location>
</feature>
<evidence type="ECO:0000313" key="2">
    <source>
        <dbReference type="EMBL" id="MFC4262101.1"/>
    </source>
</evidence>
<sequence length="377" mass="43808">MMHSLLYSFKNKQFTIVSIVYYVIAFTILFYYGINDDGEAFKYLLDGKSIAENKGLNYGEFSYFFITYSILLAFFIKLKISLWAVVIIQILLAYVAAYCLYKLILRKANNHFLALLIFTCYLFCYPIQKWLFFIYSEGVYTSFVVIGFCVFMKLVDDFSFKNVFFFILLTIAIITTRPVGILFLLAVFTTFLIYCYISKQHKLLRILILAGLIICIALLNSPVRYFINPDSLKRMEVICMVPQKNITASYSQYNRVGLMGAFNVVKNDIGVINFLKVGIKKLQLFFGLVRPYYSLKNNIFLAINWLFYPFAIIGIFFYKKKELLLIKVCCISMLFFTALSIFITCDDWSNRFIAPIFPFIIVLAGFGINFLRCKKLA</sequence>
<feature type="transmembrane region" description="Helical" evidence="1">
    <location>
        <begin position="180"/>
        <end position="197"/>
    </location>
</feature>
<organism evidence="2 3">
    <name type="scientific">Ferruginibacter yonginensis</name>
    <dbReference type="NCBI Taxonomy" id="1310416"/>
    <lineage>
        <taxon>Bacteria</taxon>
        <taxon>Pseudomonadati</taxon>
        <taxon>Bacteroidota</taxon>
        <taxon>Chitinophagia</taxon>
        <taxon>Chitinophagales</taxon>
        <taxon>Chitinophagaceae</taxon>
        <taxon>Ferruginibacter</taxon>
    </lineage>
</organism>
<protein>
    <recommendedName>
        <fullName evidence="4">Glycosyltransferase RgtA/B/C/D-like domain-containing protein</fullName>
    </recommendedName>
</protein>
<dbReference type="RefSeq" id="WP_379707463.1">
    <property type="nucleotide sequence ID" value="NZ_JBHSCZ010000001.1"/>
</dbReference>
<proteinExistence type="predicted"/>
<keyword evidence="1" id="KW-0812">Transmembrane</keyword>
<feature type="transmembrane region" description="Helical" evidence="1">
    <location>
        <begin position="324"/>
        <end position="343"/>
    </location>
</feature>
<keyword evidence="1" id="KW-1133">Transmembrane helix</keyword>
<evidence type="ECO:0000256" key="1">
    <source>
        <dbReference type="SAM" id="Phobius"/>
    </source>
</evidence>
<feature type="transmembrane region" description="Helical" evidence="1">
    <location>
        <begin position="134"/>
        <end position="151"/>
    </location>
</feature>
<keyword evidence="1" id="KW-0472">Membrane</keyword>
<evidence type="ECO:0008006" key="4">
    <source>
        <dbReference type="Google" id="ProtNLM"/>
    </source>
</evidence>